<keyword evidence="1" id="KW-0812">Transmembrane</keyword>
<gene>
    <name evidence="3" type="ORF">Q9L58_007540</name>
</gene>
<evidence type="ECO:0000313" key="3">
    <source>
        <dbReference type="EMBL" id="KAL0633580.1"/>
    </source>
</evidence>
<keyword evidence="2" id="KW-0175">Coiled coil</keyword>
<keyword evidence="4" id="KW-1185">Reference proteome</keyword>
<evidence type="ECO:0000256" key="1">
    <source>
        <dbReference type="RuleBase" id="RU362006"/>
    </source>
</evidence>
<dbReference type="EMBL" id="JBBBZM010000121">
    <property type="protein sequence ID" value="KAL0633580.1"/>
    <property type="molecule type" value="Genomic_DNA"/>
</dbReference>
<evidence type="ECO:0000313" key="4">
    <source>
        <dbReference type="Proteomes" id="UP001447188"/>
    </source>
</evidence>
<reference evidence="3 4" key="1">
    <citation type="submission" date="2024-02" db="EMBL/GenBank/DDBJ databases">
        <title>Discinaceae phylogenomics.</title>
        <authorList>
            <person name="Dirks A.C."/>
            <person name="James T.Y."/>
        </authorList>
    </citation>
    <scope>NUCLEOTIDE SEQUENCE [LARGE SCALE GENOMIC DNA]</scope>
    <source>
        <strain evidence="3 4">ACD0624</strain>
    </source>
</reference>
<dbReference type="PANTHER" id="PTHR12300">
    <property type="entry name" value="HVA22-LIKE PROTEINS"/>
    <property type="match status" value="1"/>
</dbReference>
<comment type="subcellular location">
    <subcellularLocation>
        <location evidence="1">Membrane</location>
        <topology evidence="1">Multi-pass membrane protein</topology>
    </subcellularLocation>
</comment>
<accession>A0ABR3GCT1</accession>
<keyword evidence="1" id="KW-1133">Transmembrane helix</keyword>
<organism evidence="3 4">
    <name type="scientific">Discina gigas</name>
    <dbReference type="NCBI Taxonomy" id="1032678"/>
    <lineage>
        <taxon>Eukaryota</taxon>
        <taxon>Fungi</taxon>
        <taxon>Dikarya</taxon>
        <taxon>Ascomycota</taxon>
        <taxon>Pezizomycotina</taxon>
        <taxon>Pezizomycetes</taxon>
        <taxon>Pezizales</taxon>
        <taxon>Discinaceae</taxon>
        <taxon>Discina</taxon>
    </lineage>
</organism>
<feature type="coiled-coil region" evidence="2">
    <location>
        <begin position="217"/>
        <end position="244"/>
    </location>
</feature>
<comment type="caution">
    <text evidence="3">The sequence shown here is derived from an EMBL/GenBank/DDBJ whole genome shotgun (WGS) entry which is preliminary data.</text>
</comment>
<dbReference type="InterPro" id="IPR004345">
    <property type="entry name" value="TB2_DP1_HVA22"/>
</dbReference>
<proteinExistence type="inferred from homology"/>
<comment type="caution">
    <text evidence="1">Lacks conserved residue(s) required for the propagation of feature annotation.</text>
</comment>
<dbReference type="PANTHER" id="PTHR12300:SF177">
    <property type="entry name" value="PROTEIN YOP1"/>
    <property type="match status" value="1"/>
</dbReference>
<dbReference type="Proteomes" id="UP001447188">
    <property type="component" value="Unassembled WGS sequence"/>
</dbReference>
<keyword evidence="1" id="KW-0472">Membrane</keyword>
<feature type="transmembrane region" description="Helical" evidence="1">
    <location>
        <begin position="37"/>
        <end position="63"/>
    </location>
</feature>
<dbReference type="Pfam" id="PF03134">
    <property type="entry name" value="TB2_DP1_HVA22"/>
    <property type="match status" value="1"/>
</dbReference>
<comment type="similarity">
    <text evidence="1">Belongs to the DP1 family.</text>
</comment>
<evidence type="ECO:0000256" key="2">
    <source>
        <dbReference type="SAM" id="Coils"/>
    </source>
</evidence>
<protein>
    <recommendedName>
        <fullName evidence="1">Protein YOP1</fullName>
    </recommendedName>
</protein>
<name>A0ABR3GCT1_9PEZI</name>
<sequence>MFDLLAKLLCSVATFLFPVFASYKALKANDPSQLTPWLMYWVVIGCITVVESWTGWILCWLPFYQEVRAGFMLWLVLPQFQGATRLYVEHIHPTLEAHEKEIEDFITRTHDQAKAAGVQYIRKLLHIAREQIFGPQEVSAASAPQQPLSQDAASFVTNLFSRWNVPPISPYAPQMATDFYHFLSSALQQQTPEKSRDGMPNAATLIPAGIEGKEDKTKFIELQRERLRMVMAALEQEMDTIRSSGDAGGTSVATVLDNAADQGAFSRSHSSGNMVGDFDHVSMSDAENEVPVFIGTPKSGGWFGWGGKPVANPTGEKQHEE</sequence>